<feature type="transmembrane region" description="Helical" evidence="6">
    <location>
        <begin position="42"/>
        <end position="61"/>
    </location>
</feature>
<gene>
    <name evidence="7" type="ORF">JL102_11580</name>
</gene>
<dbReference type="Pfam" id="PF00209">
    <property type="entry name" value="SNF"/>
    <property type="match status" value="1"/>
</dbReference>
<dbReference type="EMBL" id="JAESIY010000006">
    <property type="protein sequence ID" value="MBL3656775.1"/>
    <property type="molecule type" value="Genomic_DNA"/>
</dbReference>
<keyword evidence="3 6" id="KW-0812">Transmembrane</keyword>
<evidence type="ECO:0000256" key="4">
    <source>
        <dbReference type="ARBA" id="ARBA00022989"/>
    </source>
</evidence>
<keyword evidence="8" id="KW-1185">Reference proteome</keyword>
<dbReference type="RefSeq" id="WP_202244573.1">
    <property type="nucleotide sequence ID" value="NZ_JAESIY010000006.1"/>
</dbReference>
<dbReference type="PANTHER" id="PTHR42948">
    <property type="entry name" value="TRANSPORTER"/>
    <property type="match status" value="1"/>
</dbReference>
<dbReference type="PANTHER" id="PTHR42948:SF1">
    <property type="entry name" value="TRANSPORTER"/>
    <property type="match status" value="1"/>
</dbReference>
<evidence type="ECO:0000313" key="7">
    <source>
        <dbReference type="EMBL" id="MBL3656775.1"/>
    </source>
</evidence>
<feature type="transmembrane region" description="Helical" evidence="6">
    <location>
        <begin position="358"/>
        <end position="376"/>
    </location>
</feature>
<evidence type="ECO:0000256" key="6">
    <source>
        <dbReference type="SAM" id="Phobius"/>
    </source>
</evidence>
<organism evidence="7 8">
    <name type="scientific">Fulvivirga sediminis</name>
    <dbReference type="NCBI Taxonomy" id="2803949"/>
    <lineage>
        <taxon>Bacteria</taxon>
        <taxon>Pseudomonadati</taxon>
        <taxon>Bacteroidota</taxon>
        <taxon>Cytophagia</taxon>
        <taxon>Cytophagales</taxon>
        <taxon>Fulvivirgaceae</taxon>
        <taxon>Fulvivirga</taxon>
    </lineage>
</organism>
<comment type="caution">
    <text evidence="7">The sequence shown here is derived from an EMBL/GenBank/DDBJ whole genome shotgun (WGS) entry which is preliminary data.</text>
</comment>
<feature type="transmembrane region" description="Helical" evidence="6">
    <location>
        <begin position="428"/>
        <end position="449"/>
    </location>
</feature>
<feature type="transmembrane region" description="Helical" evidence="6">
    <location>
        <begin position="82"/>
        <end position="103"/>
    </location>
</feature>
<accession>A0A937F9I6</accession>
<feature type="transmembrane region" description="Helical" evidence="6">
    <location>
        <begin position="182"/>
        <end position="202"/>
    </location>
</feature>
<evidence type="ECO:0000256" key="3">
    <source>
        <dbReference type="ARBA" id="ARBA00022692"/>
    </source>
</evidence>
<comment type="subcellular location">
    <subcellularLocation>
        <location evidence="1">Membrane</location>
        <topology evidence="1">Multi-pass membrane protein</topology>
    </subcellularLocation>
</comment>
<keyword evidence="4 6" id="KW-1133">Transmembrane helix</keyword>
<dbReference type="InterPro" id="IPR000175">
    <property type="entry name" value="Na/ntran_symport"/>
</dbReference>
<dbReference type="AlphaFoldDB" id="A0A937F9I6"/>
<proteinExistence type="predicted"/>
<dbReference type="PROSITE" id="PS50267">
    <property type="entry name" value="NA_NEUROTRAN_SYMP_3"/>
    <property type="match status" value="1"/>
</dbReference>
<feature type="transmembrane region" description="Helical" evidence="6">
    <location>
        <begin position="12"/>
        <end position="30"/>
    </location>
</feature>
<keyword evidence="2" id="KW-0813">Transport</keyword>
<dbReference type="Proteomes" id="UP000659388">
    <property type="component" value="Unassembled WGS sequence"/>
</dbReference>
<evidence type="ECO:0000256" key="5">
    <source>
        <dbReference type="ARBA" id="ARBA00023136"/>
    </source>
</evidence>
<reference evidence="7" key="1">
    <citation type="submission" date="2021-01" db="EMBL/GenBank/DDBJ databases">
        <title>Fulvivirga kasyanovii gen. nov., sp nov., a novel member of the phylum Bacteroidetes isolated from seawater in a mussel farm.</title>
        <authorList>
            <person name="Zhao L.-H."/>
            <person name="Wang Z.-J."/>
        </authorList>
    </citation>
    <scope>NUCLEOTIDE SEQUENCE</scope>
    <source>
        <strain evidence="7">2943</strain>
    </source>
</reference>
<dbReference type="PRINTS" id="PR00176">
    <property type="entry name" value="NANEUSMPORT"/>
</dbReference>
<evidence type="ECO:0000256" key="2">
    <source>
        <dbReference type="ARBA" id="ARBA00022448"/>
    </source>
</evidence>
<dbReference type="InterPro" id="IPR037272">
    <property type="entry name" value="SNS_sf"/>
</dbReference>
<protein>
    <submittedName>
        <fullName evidence="7">Sodium-dependent transporter</fullName>
    </submittedName>
</protein>
<dbReference type="NCBIfam" id="NF037979">
    <property type="entry name" value="Na_transp"/>
    <property type="match status" value="1"/>
</dbReference>
<feature type="transmembrane region" description="Helical" evidence="6">
    <location>
        <begin position="321"/>
        <end position="346"/>
    </location>
</feature>
<name>A0A937F9I6_9BACT</name>
<feature type="transmembrane region" description="Helical" evidence="6">
    <location>
        <begin position="388"/>
        <end position="408"/>
    </location>
</feature>
<dbReference type="GO" id="GO:0016020">
    <property type="term" value="C:membrane"/>
    <property type="evidence" value="ECO:0007669"/>
    <property type="project" value="UniProtKB-SubCell"/>
</dbReference>
<sequence length="499" mass="55505">MSKTEEFSNRWGIVLASLGMAIGAGNLWRFPRLAGQYGGAFLILWIVFLMVWSVPILMAEFSIGKKFKKGVIGSFGRVAGKGLTWGGFFITMCTLMIAFYYSVVTGWALRYLGLSAENLFDFFQGQNTLAADLQANPDYMEEFWQSIAYKSPWTLGLYVCAIFASLYVLIRGVQNGLEKANKILIPTLFSLLIVITVMALTMDNGYKGLEYMYSIDTRHFSNPTIWIEALSQSAWSTGAGWGLIMTISSYSREREDVVLNTFIGGFGNNTASLMAGMAILPAVFAMAPTEGAAIASLQSGNQALTFTIIPRLFATIPGGPVLSFIFFFAFFLAAFSSLLPMLELLISNLKDIGLTRKRAGLATMVCCIVFGLPSAYSLDIFNNQDWVWGIGLIISGLFIVIAVLKYGIESFKKDFIDTDSDFNVPVKFFKAALIFNLLLGVILIYWWMSQGYSEYPWFDADGNWNVFDIYSNASIITQWAVIVIIGLILNNFLYKKFVK</sequence>
<evidence type="ECO:0000313" key="8">
    <source>
        <dbReference type="Proteomes" id="UP000659388"/>
    </source>
</evidence>
<keyword evidence="5 6" id="KW-0472">Membrane</keyword>
<evidence type="ECO:0000256" key="1">
    <source>
        <dbReference type="ARBA" id="ARBA00004141"/>
    </source>
</evidence>
<feature type="transmembrane region" description="Helical" evidence="6">
    <location>
        <begin position="153"/>
        <end position="170"/>
    </location>
</feature>
<dbReference type="SUPFAM" id="SSF161070">
    <property type="entry name" value="SNF-like"/>
    <property type="match status" value="1"/>
</dbReference>
<feature type="transmembrane region" description="Helical" evidence="6">
    <location>
        <begin position="469"/>
        <end position="493"/>
    </location>
</feature>